<dbReference type="EMBL" id="VIJZ01000008">
    <property type="protein sequence ID" value="TQR97354.1"/>
    <property type="molecule type" value="Genomic_DNA"/>
</dbReference>
<name>A0ABY3B578_9BACL</name>
<evidence type="ECO:0000313" key="2">
    <source>
        <dbReference type="Proteomes" id="UP000319219"/>
    </source>
</evidence>
<evidence type="ECO:0000313" key="1">
    <source>
        <dbReference type="EMBL" id="TQR97354.1"/>
    </source>
</evidence>
<organism evidence="1 2">
    <name type="scientific">Paenibacillus ottowii</name>
    <dbReference type="NCBI Taxonomy" id="2315729"/>
    <lineage>
        <taxon>Bacteria</taxon>
        <taxon>Bacillati</taxon>
        <taxon>Bacillota</taxon>
        <taxon>Bacilli</taxon>
        <taxon>Bacillales</taxon>
        <taxon>Paenibacillaceae</taxon>
        <taxon>Paenibacillus</taxon>
    </lineage>
</organism>
<reference evidence="1 2" key="1">
    <citation type="submission" date="2019-07" db="EMBL/GenBank/DDBJ databases">
        <title>Paenibacillus ottowii sp. nov. isolated from a fermentation system processing bovine manure.</title>
        <authorList>
            <person name="Velazquez L.F."/>
            <person name="Rajbanshi S."/>
            <person name="Guan S."/>
            <person name="Hinchee M."/>
            <person name="Welsh A."/>
        </authorList>
    </citation>
    <scope>NUCLEOTIDE SEQUENCE [LARGE SCALE GENOMIC DNA]</scope>
    <source>
        <strain evidence="1 2">MS2379</strain>
    </source>
</reference>
<protein>
    <submittedName>
        <fullName evidence="1">Uncharacterized protein</fullName>
    </submittedName>
</protein>
<gene>
    <name evidence="1" type="ORF">FKV70_19165</name>
</gene>
<accession>A0ABY3B578</accession>
<dbReference type="RefSeq" id="WP_142613867.1">
    <property type="nucleotide sequence ID" value="NZ_VIJZ01000008.1"/>
</dbReference>
<proteinExistence type="predicted"/>
<comment type="caution">
    <text evidence="1">The sequence shown here is derived from an EMBL/GenBank/DDBJ whole genome shotgun (WGS) entry which is preliminary data.</text>
</comment>
<keyword evidence="2" id="KW-1185">Reference proteome</keyword>
<sequence length="74" mass="8859">MAVLANMTRTEYIAYLRDQAFWLSQLADEMENGRQDSQWAVDFDLKRPDVIYEKRAFELDKMFHPEDREGKRTA</sequence>
<dbReference type="Proteomes" id="UP000319219">
    <property type="component" value="Unassembled WGS sequence"/>
</dbReference>